<feature type="active site" description="Proton acceptor" evidence="4">
    <location>
        <position position="399"/>
    </location>
</feature>
<feature type="active site" description="Proton acceptor" evidence="4">
    <location>
        <position position="369"/>
    </location>
</feature>
<evidence type="ECO:0000259" key="7">
    <source>
        <dbReference type="Pfam" id="PF02803"/>
    </source>
</evidence>
<dbReference type="EMBL" id="LR828257">
    <property type="protein sequence ID" value="CAD0332759.1"/>
    <property type="molecule type" value="Genomic_DNA"/>
</dbReference>
<name>A0A6V7DDW4_9XANT</name>
<dbReference type="SUPFAM" id="SSF53901">
    <property type="entry name" value="Thiolase-like"/>
    <property type="match status" value="2"/>
</dbReference>
<dbReference type="PANTHER" id="PTHR18919">
    <property type="entry name" value="ACETYL-COA C-ACYLTRANSFERASE"/>
    <property type="match status" value="1"/>
</dbReference>
<evidence type="ECO:0000256" key="2">
    <source>
        <dbReference type="ARBA" id="ARBA00022679"/>
    </source>
</evidence>
<organism evidence="8 9">
    <name type="scientific">Xanthomonas hortorum pv. vitians</name>
    <dbReference type="NCBI Taxonomy" id="83224"/>
    <lineage>
        <taxon>Bacteria</taxon>
        <taxon>Pseudomonadati</taxon>
        <taxon>Pseudomonadota</taxon>
        <taxon>Gammaproteobacteria</taxon>
        <taxon>Lysobacterales</taxon>
        <taxon>Lysobacteraceae</taxon>
        <taxon>Xanthomonas</taxon>
    </lineage>
</organism>
<dbReference type="PIRSF" id="PIRSF000429">
    <property type="entry name" value="Ac-CoA_Ac_transf"/>
    <property type="match status" value="1"/>
</dbReference>
<gene>
    <name evidence="8" type="primary">thlA</name>
    <name evidence="8" type="ORF">CFBP498_22830</name>
</gene>
<evidence type="ECO:0000256" key="1">
    <source>
        <dbReference type="ARBA" id="ARBA00010982"/>
    </source>
</evidence>
<evidence type="ECO:0000256" key="3">
    <source>
        <dbReference type="ARBA" id="ARBA00023315"/>
    </source>
</evidence>
<proteinExistence type="inferred from homology"/>
<dbReference type="FunFam" id="3.40.47.10:FF:000010">
    <property type="entry name" value="Acetyl-CoA acetyltransferase (Thiolase)"/>
    <property type="match status" value="1"/>
</dbReference>
<dbReference type="InterPro" id="IPR016039">
    <property type="entry name" value="Thiolase-like"/>
</dbReference>
<dbReference type="Proteomes" id="UP000515406">
    <property type="component" value="Chromosome"/>
</dbReference>
<feature type="domain" description="Thiolase N-terminal" evidence="6">
    <location>
        <begin position="26"/>
        <end position="282"/>
    </location>
</feature>
<evidence type="ECO:0000313" key="8">
    <source>
        <dbReference type="EMBL" id="CAD0332748.1"/>
    </source>
</evidence>
<dbReference type="InterPro" id="IPR020610">
    <property type="entry name" value="Thiolase_AS"/>
</dbReference>
<evidence type="ECO:0000256" key="5">
    <source>
        <dbReference type="RuleBase" id="RU003557"/>
    </source>
</evidence>
<dbReference type="GO" id="GO:0003988">
    <property type="term" value="F:acetyl-CoA C-acyltransferase activity"/>
    <property type="evidence" value="ECO:0007669"/>
    <property type="project" value="UniProtKB-ARBA"/>
</dbReference>
<dbReference type="Pfam" id="PF00108">
    <property type="entry name" value="Thiolase_N"/>
    <property type="match status" value="1"/>
</dbReference>
<dbReference type="PROSITE" id="PS00098">
    <property type="entry name" value="THIOLASE_1"/>
    <property type="match status" value="1"/>
</dbReference>
<dbReference type="InterPro" id="IPR020617">
    <property type="entry name" value="Thiolase_C"/>
</dbReference>
<keyword evidence="2 5" id="KW-0808">Transferase</keyword>
<dbReference type="GO" id="GO:0044281">
    <property type="term" value="P:small molecule metabolic process"/>
    <property type="evidence" value="ECO:0007669"/>
    <property type="project" value="UniProtKB-ARBA"/>
</dbReference>
<dbReference type="InterPro" id="IPR002155">
    <property type="entry name" value="Thiolase"/>
</dbReference>
<comment type="similarity">
    <text evidence="1 5">Belongs to the thiolase-like superfamily. Thiolase family.</text>
</comment>
<dbReference type="PANTHER" id="PTHR18919:SF164">
    <property type="entry name" value="ACETYL-COA ACETYLTRANSFERASE"/>
    <property type="match status" value="1"/>
</dbReference>
<dbReference type="CDD" id="cd00751">
    <property type="entry name" value="thiolase"/>
    <property type="match status" value="1"/>
</dbReference>
<keyword evidence="3 5" id="KW-0012">Acyltransferase</keyword>
<keyword evidence="9" id="KW-1185">Reference proteome</keyword>
<dbReference type="InterPro" id="IPR020615">
    <property type="entry name" value="Thiolase_acyl_enz_int_AS"/>
</dbReference>
<feature type="active site" description="Acyl-thioester intermediate" evidence="4">
    <location>
        <position position="110"/>
    </location>
</feature>
<evidence type="ECO:0000259" key="6">
    <source>
        <dbReference type="Pfam" id="PF00108"/>
    </source>
</evidence>
<reference evidence="8 9" key="1">
    <citation type="submission" date="2020-07" db="EMBL/GenBank/DDBJ databases">
        <authorList>
            <person name="Pothier F. J."/>
        </authorList>
    </citation>
    <scope>NUCLEOTIDE SEQUENCE [LARGE SCALE GENOMIC DNA]</scope>
    <source>
        <strain evidence="8 9">CFBP 498</strain>
    </source>
</reference>
<dbReference type="AlphaFoldDB" id="A0A6V7DDW4"/>
<dbReference type="InterPro" id="IPR020616">
    <property type="entry name" value="Thiolase_N"/>
</dbReference>
<sequence>MSRLARTEHEADNRFTLNGISFMSDIVIVAAKRTAIGSFLGQFNGVPAPKLAAVAIEGALAQSGIAPADISEVIVGCVLPANLGQAPARQAAIAAGIPTSTGATTINKVCGSGMKAIMFGHDLIKAGSASIVVAGGMESMSNAPHLLPNSRTGNRYGNFQAVDHMAWDGLTNPYDGQAMGVFGEATAEKFDFSRADQDAFAIASVERAQAAQRSGAFVDEIVPVTVATRKGEVVVDSDEQPGKSDVAKIPTLKPAFKKDGTVTAASSSSISDGAAITILMRADDAQRRGITPLARIVGHVTHSQEPEWFTTAPVAAIQTLVGKIGWHLDEVDLFEINEAFAVVPMVPIKELGIAHAKVNVHGGACALGHPIGASGARLVVTLVNALRTRGGKRGIATLCIGGGEATAIAIELI</sequence>
<accession>A0A6V7DDW4</accession>
<evidence type="ECO:0000313" key="9">
    <source>
        <dbReference type="Proteomes" id="UP000515406"/>
    </source>
</evidence>
<protein>
    <submittedName>
        <fullName evidence="8">Acetyl-CoA acetyltransferase</fullName>
    </submittedName>
</protein>
<dbReference type="Pfam" id="PF02803">
    <property type="entry name" value="Thiolase_C"/>
    <property type="match status" value="1"/>
</dbReference>
<dbReference type="Gene3D" id="3.40.47.10">
    <property type="match status" value="2"/>
</dbReference>
<evidence type="ECO:0000256" key="4">
    <source>
        <dbReference type="PIRSR" id="PIRSR000429-1"/>
    </source>
</evidence>
<dbReference type="EMBL" id="LR828257">
    <property type="protein sequence ID" value="CAD0332748.1"/>
    <property type="molecule type" value="Genomic_DNA"/>
</dbReference>
<dbReference type="NCBIfam" id="TIGR01930">
    <property type="entry name" value="AcCoA-C-Actrans"/>
    <property type="match status" value="1"/>
</dbReference>
<dbReference type="PROSITE" id="PS00099">
    <property type="entry name" value="THIOLASE_3"/>
    <property type="match status" value="1"/>
</dbReference>
<feature type="domain" description="Thiolase C-terminal" evidence="7">
    <location>
        <begin position="291"/>
        <end position="411"/>
    </location>
</feature>